<accession>A0ABT8KXX0</accession>
<evidence type="ECO:0000259" key="2">
    <source>
        <dbReference type="Pfam" id="PF02350"/>
    </source>
</evidence>
<organism evidence="3 4">
    <name type="scientific">Splendidivirga corallicola</name>
    <dbReference type="NCBI Taxonomy" id="3051826"/>
    <lineage>
        <taxon>Bacteria</taxon>
        <taxon>Pseudomonadati</taxon>
        <taxon>Bacteroidota</taxon>
        <taxon>Cytophagia</taxon>
        <taxon>Cytophagales</taxon>
        <taxon>Splendidivirgaceae</taxon>
        <taxon>Splendidivirga</taxon>
    </lineage>
</organism>
<reference evidence="3" key="1">
    <citation type="submission" date="2023-06" db="EMBL/GenBank/DDBJ databases">
        <title>Genomic of Parafulvivirga corallium.</title>
        <authorList>
            <person name="Wang G."/>
        </authorList>
    </citation>
    <scope>NUCLEOTIDE SEQUENCE</scope>
    <source>
        <strain evidence="3">BMA10</strain>
    </source>
</reference>
<comment type="similarity">
    <text evidence="1">Belongs to the UDP-N-acetylglucosamine 2-epimerase family.</text>
</comment>
<dbReference type="Proteomes" id="UP001172082">
    <property type="component" value="Unassembled WGS sequence"/>
</dbReference>
<proteinExistence type="inferred from homology"/>
<name>A0ABT8KXX0_9BACT</name>
<dbReference type="SUPFAM" id="SSF53756">
    <property type="entry name" value="UDP-Glycosyltransferase/glycogen phosphorylase"/>
    <property type="match status" value="1"/>
</dbReference>
<dbReference type="Pfam" id="PF02350">
    <property type="entry name" value="Epimerase_2"/>
    <property type="match status" value="1"/>
</dbReference>
<keyword evidence="4" id="KW-1185">Reference proteome</keyword>
<evidence type="ECO:0000256" key="1">
    <source>
        <dbReference type="RuleBase" id="RU003513"/>
    </source>
</evidence>
<comment type="caution">
    <text evidence="3">The sequence shown here is derived from an EMBL/GenBank/DDBJ whole genome shotgun (WGS) entry which is preliminary data.</text>
</comment>
<gene>
    <name evidence="3" type="ORF">QQ008_30005</name>
</gene>
<protein>
    <submittedName>
        <fullName evidence="3">UDP-N-acetylglucosamine 2-epimerase</fullName>
    </submittedName>
</protein>
<evidence type="ECO:0000313" key="3">
    <source>
        <dbReference type="EMBL" id="MDN5205656.1"/>
    </source>
</evidence>
<dbReference type="InterPro" id="IPR003331">
    <property type="entry name" value="UDP_GlcNAc_Epimerase_2_dom"/>
</dbReference>
<dbReference type="PANTHER" id="PTHR43174">
    <property type="entry name" value="UDP-N-ACETYLGLUCOSAMINE 2-EPIMERASE"/>
    <property type="match status" value="1"/>
</dbReference>
<sequence>MKLVIIISARQQFVKHVTLEIACKNSMETVAKHIRLHYDKEMRQVFSKELKINLLPHYLLNLGGGIHGEQTGKMLIQIGEILDIENPDSVFVYSDTNSALAGDLVAITLKVNIIYAEAGLNSLNWPCLRRSIRLLKDHVSSILFVPTYEAVNNLKKEEMTIGIFRTGDIMSDMIRIALELIKSSEYIPEHDYYFTTIHRTNNTEAIERLTWILNSFNSLSLSVIFPSTRNKMAKFVIFEKDCSKVRFVAPKSYFNITDLLNYSNCLIADSVCMQKEAYNMKGKCVAVRSEPEWVETLTDDFKKLAFEDGEPHQHRRIIDVERRKHRGPLYEDGYAAEDMVQMILNNLN</sequence>
<dbReference type="InterPro" id="IPR029767">
    <property type="entry name" value="WecB-like"/>
</dbReference>
<keyword evidence="1" id="KW-0413">Isomerase</keyword>
<dbReference type="PANTHER" id="PTHR43174:SF1">
    <property type="entry name" value="UDP-N-ACETYLGLUCOSAMINE 2-EPIMERASE"/>
    <property type="match status" value="1"/>
</dbReference>
<evidence type="ECO:0000313" key="4">
    <source>
        <dbReference type="Proteomes" id="UP001172082"/>
    </source>
</evidence>
<feature type="domain" description="UDP-N-acetylglucosamine 2-epimerase" evidence="2">
    <location>
        <begin position="25"/>
        <end position="343"/>
    </location>
</feature>
<dbReference type="EMBL" id="JAUJEA010000023">
    <property type="protein sequence ID" value="MDN5205656.1"/>
    <property type="molecule type" value="Genomic_DNA"/>
</dbReference>
<dbReference type="RefSeq" id="WP_346755676.1">
    <property type="nucleotide sequence ID" value="NZ_JAUJEA010000023.1"/>
</dbReference>
<dbReference type="Gene3D" id="3.40.50.2000">
    <property type="entry name" value="Glycogen Phosphorylase B"/>
    <property type="match status" value="2"/>
</dbReference>